<keyword evidence="3" id="KW-0732">Signal</keyword>
<evidence type="ECO:0000259" key="4">
    <source>
        <dbReference type="Pfam" id="PF04755"/>
    </source>
</evidence>
<dbReference type="AlphaFoldDB" id="A0A7S2LER3"/>
<reference evidence="5" key="1">
    <citation type="submission" date="2021-01" db="EMBL/GenBank/DDBJ databases">
        <authorList>
            <person name="Corre E."/>
            <person name="Pelletier E."/>
            <person name="Niang G."/>
            <person name="Scheremetjew M."/>
            <person name="Finn R."/>
            <person name="Kale V."/>
            <person name="Holt S."/>
            <person name="Cochrane G."/>
            <person name="Meng A."/>
            <person name="Brown T."/>
            <person name="Cohen L."/>
        </authorList>
    </citation>
    <scope>NUCLEOTIDE SEQUENCE</scope>
    <source>
        <strain evidence="5">SM1012Den-03</strain>
    </source>
</reference>
<feature type="domain" description="Plastid lipid-associated protein/fibrillin conserved" evidence="4">
    <location>
        <begin position="47"/>
        <end position="246"/>
    </location>
</feature>
<evidence type="ECO:0000256" key="2">
    <source>
        <dbReference type="ARBA" id="ARBA00022640"/>
    </source>
</evidence>
<dbReference type="EMBL" id="HBGZ01015997">
    <property type="protein sequence ID" value="CAD9604278.1"/>
    <property type="molecule type" value="Transcribed_RNA"/>
</dbReference>
<evidence type="ECO:0000256" key="1">
    <source>
        <dbReference type="ARBA" id="ARBA00004474"/>
    </source>
</evidence>
<proteinExistence type="predicted"/>
<dbReference type="GO" id="GO:0009536">
    <property type="term" value="C:plastid"/>
    <property type="evidence" value="ECO:0007669"/>
    <property type="project" value="UniProtKB-SubCell"/>
</dbReference>
<feature type="signal peptide" evidence="3">
    <location>
        <begin position="1"/>
        <end position="19"/>
    </location>
</feature>
<evidence type="ECO:0000313" key="5">
    <source>
        <dbReference type="EMBL" id="CAD9604278.1"/>
    </source>
</evidence>
<comment type="subcellular location">
    <subcellularLocation>
        <location evidence="1">Plastid</location>
    </subcellularLocation>
</comment>
<dbReference type="Pfam" id="PF04755">
    <property type="entry name" value="PAP_fibrillin"/>
    <property type="match status" value="1"/>
</dbReference>
<dbReference type="InterPro" id="IPR039633">
    <property type="entry name" value="PAP"/>
</dbReference>
<keyword evidence="2" id="KW-0934">Plastid</keyword>
<organism evidence="5">
    <name type="scientific">Skeletonema marinoi</name>
    <dbReference type="NCBI Taxonomy" id="267567"/>
    <lineage>
        <taxon>Eukaryota</taxon>
        <taxon>Sar</taxon>
        <taxon>Stramenopiles</taxon>
        <taxon>Ochrophyta</taxon>
        <taxon>Bacillariophyta</taxon>
        <taxon>Coscinodiscophyceae</taxon>
        <taxon>Thalassiosirophycidae</taxon>
        <taxon>Thalassiosirales</taxon>
        <taxon>Skeletonemataceae</taxon>
        <taxon>Skeletonema</taxon>
        <taxon>Skeletonema marinoi-dohrnii complex</taxon>
    </lineage>
</organism>
<name>A0A7S2LER3_9STRA</name>
<sequence length="254" mass="27121">MGRSTTTLLFCQLLATAHSFNLGTIFKPPTFQAGAGKSNNLANEEAVLLQQISGTANGKNADIETQARVLSLVRKLETSAQPSPSLLSDPKEAKILDGDWFLQYTAPSDIENVDADEKWNATADEAKITTSKAGLQGAVSGGGIPVDASNNVAKQTFDLESQRVTNEIKTGLGLVIVGGPFRQSPNVPLRAVVGFDTAKVGPLDISFLFDIRAKIKGSYDSGWVETTYVSDSVRIGRGNKGSMFILTRDRDAVN</sequence>
<evidence type="ECO:0000256" key="3">
    <source>
        <dbReference type="SAM" id="SignalP"/>
    </source>
</evidence>
<gene>
    <name evidence="5" type="ORF">SMAR0320_LOCUS11454</name>
</gene>
<dbReference type="PANTHER" id="PTHR31906">
    <property type="entry name" value="PLASTID-LIPID-ASSOCIATED PROTEIN 4, CHLOROPLASTIC-RELATED"/>
    <property type="match status" value="1"/>
</dbReference>
<feature type="chain" id="PRO_5030740974" description="Plastid lipid-associated protein/fibrillin conserved domain-containing protein" evidence="3">
    <location>
        <begin position="20"/>
        <end position="254"/>
    </location>
</feature>
<protein>
    <recommendedName>
        <fullName evidence="4">Plastid lipid-associated protein/fibrillin conserved domain-containing protein</fullName>
    </recommendedName>
</protein>
<accession>A0A7S2LER3</accession>
<dbReference type="InterPro" id="IPR006843">
    <property type="entry name" value="PAP/fibrillin_dom"/>
</dbReference>